<keyword evidence="3" id="KW-1185">Reference proteome</keyword>
<sequence length="168" mass="17456">MCPHWIIPLVRIKMRATGKARVGAALFSALALGGVQLIGASPALAGDFTIQATCYRTVSVVGGDVGVSGEDIPSAGSTAASTACGMAQGANSAAVKKLQQTLKYCYNQNIAIDSDFGPATKTALRNAQRSEGITADGEYGTQTRNALIWWTGTTTYNCNSIVLPVRLA</sequence>
<reference evidence="2 3" key="1">
    <citation type="submission" date="2018-05" db="EMBL/GenBank/DDBJ databases">
        <title>Micromonospora from Atacama Desert.</title>
        <authorList>
            <person name="Carro L."/>
            <person name="Goodfellow M."/>
            <person name="Klenk H.-P."/>
        </authorList>
    </citation>
    <scope>NUCLEOTIDE SEQUENCE [LARGE SCALE GENOMIC DNA]</scope>
    <source>
        <strain evidence="2 3">LB32</strain>
    </source>
</reference>
<dbReference type="Gene3D" id="1.10.101.10">
    <property type="entry name" value="PGBD-like superfamily/PGBD"/>
    <property type="match status" value="1"/>
</dbReference>
<proteinExistence type="predicted"/>
<dbReference type="SUPFAM" id="SSF47090">
    <property type="entry name" value="PGBD-like"/>
    <property type="match status" value="1"/>
</dbReference>
<dbReference type="InterPro" id="IPR002477">
    <property type="entry name" value="Peptidoglycan-bd-like"/>
</dbReference>
<gene>
    <name evidence="2" type="ORF">DLJ58_14325</name>
</gene>
<dbReference type="Pfam" id="PF01471">
    <property type="entry name" value="PG_binding_1"/>
    <property type="match status" value="1"/>
</dbReference>
<organism evidence="2 3">
    <name type="scientific">Micromonospora arida</name>
    <dbReference type="NCBI Taxonomy" id="2203715"/>
    <lineage>
        <taxon>Bacteria</taxon>
        <taxon>Bacillati</taxon>
        <taxon>Actinomycetota</taxon>
        <taxon>Actinomycetes</taxon>
        <taxon>Micromonosporales</taxon>
        <taxon>Micromonosporaceae</taxon>
        <taxon>Micromonospora</taxon>
    </lineage>
</organism>
<name>A0A3N9X967_9ACTN</name>
<dbReference type="InterPro" id="IPR036366">
    <property type="entry name" value="PGBDSf"/>
</dbReference>
<dbReference type="Proteomes" id="UP000266889">
    <property type="component" value="Unassembled WGS sequence"/>
</dbReference>
<evidence type="ECO:0000313" key="3">
    <source>
        <dbReference type="Proteomes" id="UP000266889"/>
    </source>
</evidence>
<evidence type="ECO:0000259" key="1">
    <source>
        <dbReference type="Pfam" id="PF01471"/>
    </source>
</evidence>
<dbReference type="InterPro" id="IPR036365">
    <property type="entry name" value="PGBD-like_sf"/>
</dbReference>
<accession>A0A3N9X967</accession>
<feature type="domain" description="Peptidoglycan binding-like" evidence="1">
    <location>
        <begin position="92"/>
        <end position="147"/>
    </location>
</feature>
<evidence type="ECO:0000313" key="2">
    <source>
        <dbReference type="EMBL" id="RQX09656.1"/>
    </source>
</evidence>
<dbReference type="EMBL" id="QGSY01000169">
    <property type="protein sequence ID" value="RQX09656.1"/>
    <property type="molecule type" value="Genomic_DNA"/>
</dbReference>
<dbReference type="AlphaFoldDB" id="A0A3N9X967"/>
<comment type="caution">
    <text evidence="2">The sequence shown here is derived from an EMBL/GenBank/DDBJ whole genome shotgun (WGS) entry which is preliminary data.</text>
</comment>
<protein>
    <recommendedName>
        <fullName evidence="1">Peptidoglycan binding-like domain-containing protein</fullName>
    </recommendedName>
</protein>